<dbReference type="InterPro" id="IPR011009">
    <property type="entry name" value="Kinase-like_dom_sf"/>
</dbReference>
<accession>A0A4Y7Q278</accession>
<dbReference type="AlphaFoldDB" id="A0A4Y7Q278"/>
<dbReference type="VEuPathDB" id="FungiDB:BD410DRAFT_771580"/>
<keyword evidence="3" id="KW-1185">Reference proteome</keyword>
<reference evidence="2 3" key="1">
    <citation type="submission" date="2018-06" db="EMBL/GenBank/DDBJ databases">
        <title>A transcriptomic atlas of mushroom development highlights an independent origin of complex multicellularity.</title>
        <authorList>
            <consortium name="DOE Joint Genome Institute"/>
            <person name="Krizsan K."/>
            <person name="Almasi E."/>
            <person name="Merenyi Z."/>
            <person name="Sahu N."/>
            <person name="Viragh M."/>
            <person name="Koszo T."/>
            <person name="Mondo S."/>
            <person name="Kiss B."/>
            <person name="Balint B."/>
            <person name="Kues U."/>
            <person name="Barry K."/>
            <person name="Hegedus J.C."/>
            <person name="Henrissat B."/>
            <person name="Johnson J."/>
            <person name="Lipzen A."/>
            <person name="Ohm R."/>
            <person name="Nagy I."/>
            <person name="Pangilinan J."/>
            <person name="Yan J."/>
            <person name="Xiong Y."/>
            <person name="Grigoriev I.V."/>
            <person name="Hibbett D.S."/>
            <person name="Nagy L.G."/>
        </authorList>
    </citation>
    <scope>NUCLEOTIDE SEQUENCE [LARGE SCALE GENOMIC DNA]</scope>
    <source>
        <strain evidence="2 3">SZMC22713</strain>
    </source>
</reference>
<dbReference type="Proteomes" id="UP000294933">
    <property type="component" value="Unassembled WGS sequence"/>
</dbReference>
<feature type="domain" description="Protein kinase" evidence="1">
    <location>
        <begin position="1"/>
        <end position="202"/>
    </location>
</feature>
<evidence type="ECO:0000313" key="2">
    <source>
        <dbReference type="EMBL" id="TDL21328.1"/>
    </source>
</evidence>
<dbReference type="SUPFAM" id="SSF56112">
    <property type="entry name" value="Protein kinase-like (PK-like)"/>
    <property type="match status" value="1"/>
</dbReference>
<evidence type="ECO:0000313" key="3">
    <source>
        <dbReference type="Proteomes" id="UP000294933"/>
    </source>
</evidence>
<sequence>MLRVVADGETSSELEVLQFLSTPEMRSHPGNHTLPMLQVLYFEKWKFKFAVFPMSGGYPCSPWFRHLDEVLDCIGQTLEGLTFLHENLIAHRDIAEENILINHMKCRTQPGSGSPPFRSLFPVRYLFIDFEYAVRFPKDSDPSTRLVSPIEGIERFGAPETKNDTDYCPFAADVFNLGFFYFLKFRVRRCGVARKLTNLMII</sequence>
<dbReference type="PROSITE" id="PS50011">
    <property type="entry name" value="PROTEIN_KINASE_DOM"/>
    <property type="match status" value="1"/>
</dbReference>
<dbReference type="GO" id="GO:0004672">
    <property type="term" value="F:protein kinase activity"/>
    <property type="evidence" value="ECO:0007669"/>
    <property type="project" value="InterPro"/>
</dbReference>
<dbReference type="GO" id="GO:0005524">
    <property type="term" value="F:ATP binding"/>
    <property type="evidence" value="ECO:0007669"/>
    <property type="project" value="InterPro"/>
</dbReference>
<name>A0A4Y7Q278_9AGAM</name>
<protein>
    <recommendedName>
        <fullName evidence="1">Protein kinase domain-containing protein</fullName>
    </recommendedName>
</protein>
<dbReference type="Gene3D" id="1.10.510.10">
    <property type="entry name" value="Transferase(Phosphotransferase) domain 1"/>
    <property type="match status" value="1"/>
</dbReference>
<dbReference type="InterPro" id="IPR000719">
    <property type="entry name" value="Prot_kinase_dom"/>
</dbReference>
<proteinExistence type="predicted"/>
<dbReference type="OrthoDB" id="3224178at2759"/>
<dbReference type="Pfam" id="PF00069">
    <property type="entry name" value="Pkinase"/>
    <property type="match status" value="1"/>
</dbReference>
<organism evidence="2 3">
    <name type="scientific">Rickenella mellea</name>
    <dbReference type="NCBI Taxonomy" id="50990"/>
    <lineage>
        <taxon>Eukaryota</taxon>
        <taxon>Fungi</taxon>
        <taxon>Dikarya</taxon>
        <taxon>Basidiomycota</taxon>
        <taxon>Agaricomycotina</taxon>
        <taxon>Agaricomycetes</taxon>
        <taxon>Hymenochaetales</taxon>
        <taxon>Rickenellaceae</taxon>
        <taxon>Rickenella</taxon>
    </lineage>
</organism>
<gene>
    <name evidence="2" type="ORF">BD410DRAFT_771580</name>
</gene>
<evidence type="ECO:0000259" key="1">
    <source>
        <dbReference type="PROSITE" id="PS50011"/>
    </source>
</evidence>
<dbReference type="EMBL" id="ML170181">
    <property type="protein sequence ID" value="TDL21328.1"/>
    <property type="molecule type" value="Genomic_DNA"/>
</dbReference>